<protein>
    <submittedName>
        <fullName evidence="1">DUF1653 domain-containing protein</fullName>
    </submittedName>
</protein>
<gene>
    <name evidence="1" type="ORF">F7Q93_15415</name>
</gene>
<accession>A0A643EXZ7</accession>
<sequence>MPTHRHKKRGTEYALIGIGKMQADNWQVSRDGFDQSIDMEEVAIYRSVDDGAIWVRPREEFEDGRFVTLPASPGASE</sequence>
<organism evidence="1">
    <name type="scientific">Brucella pituitosa</name>
    <dbReference type="NCBI Taxonomy" id="571256"/>
    <lineage>
        <taxon>Bacteria</taxon>
        <taxon>Pseudomonadati</taxon>
        <taxon>Pseudomonadota</taxon>
        <taxon>Alphaproteobacteria</taxon>
        <taxon>Hyphomicrobiales</taxon>
        <taxon>Brucellaceae</taxon>
        <taxon>Brucella/Ochrobactrum group</taxon>
        <taxon>Brucella</taxon>
    </lineage>
</organism>
<name>A0A643EXZ7_9HYPH</name>
<reference evidence="1" key="1">
    <citation type="submission" date="2019-09" db="EMBL/GenBank/DDBJ databases">
        <title>Draft genome sequences of 48 bacterial type strains from the CCUG.</title>
        <authorList>
            <person name="Tunovic T."/>
            <person name="Pineiro-Iglesias B."/>
            <person name="Unosson C."/>
            <person name="Inganas E."/>
            <person name="Ohlen M."/>
            <person name="Cardew S."/>
            <person name="Jensie-Markopoulos S."/>
            <person name="Salva-Serra F."/>
            <person name="Jaen-Luchoro D."/>
            <person name="Karlsson R."/>
            <person name="Svensson-Stadler L."/>
            <person name="Chun J."/>
            <person name="Moore E."/>
        </authorList>
    </citation>
    <scope>NUCLEOTIDE SEQUENCE</scope>
    <source>
        <strain evidence="1">CCUG 50899</strain>
    </source>
</reference>
<dbReference type="AlphaFoldDB" id="A0A643EXZ7"/>
<proteinExistence type="predicted"/>
<comment type="caution">
    <text evidence="1">The sequence shown here is derived from an EMBL/GenBank/DDBJ whole genome shotgun (WGS) entry which is preliminary data.</text>
</comment>
<evidence type="ECO:0000313" key="1">
    <source>
        <dbReference type="EMBL" id="KAB0570763.1"/>
    </source>
</evidence>
<dbReference type="EMBL" id="VZPE01000006">
    <property type="protein sequence ID" value="KAB0570763.1"/>
    <property type="molecule type" value="Genomic_DNA"/>
</dbReference>